<gene>
    <name evidence="3" type="ORF">PAC_01017</name>
</gene>
<feature type="compositionally biased region" description="Polar residues" evidence="1">
    <location>
        <begin position="1"/>
        <end position="11"/>
    </location>
</feature>
<accession>A0A1L7WEC8</accession>
<feature type="domain" description="BTB" evidence="2">
    <location>
        <begin position="35"/>
        <end position="107"/>
    </location>
</feature>
<proteinExistence type="predicted"/>
<feature type="compositionally biased region" description="Basic residues" evidence="1">
    <location>
        <begin position="19"/>
        <end position="29"/>
    </location>
</feature>
<dbReference type="SUPFAM" id="SSF54695">
    <property type="entry name" value="POZ domain"/>
    <property type="match status" value="1"/>
</dbReference>
<dbReference type="Gene3D" id="3.30.710.10">
    <property type="entry name" value="Potassium Channel Kv1.1, Chain A"/>
    <property type="match status" value="1"/>
</dbReference>
<dbReference type="PROSITE" id="PS50097">
    <property type="entry name" value="BTB"/>
    <property type="match status" value="1"/>
</dbReference>
<dbReference type="InterPro" id="IPR000210">
    <property type="entry name" value="BTB/POZ_dom"/>
</dbReference>
<dbReference type="AlphaFoldDB" id="A0A1L7WEC8"/>
<dbReference type="Proteomes" id="UP000184330">
    <property type="component" value="Unassembled WGS sequence"/>
</dbReference>
<organism evidence="3 4">
    <name type="scientific">Phialocephala subalpina</name>
    <dbReference type="NCBI Taxonomy" id="576137"/>
    <lineage>
        <taxon>Eukaryota</taxon>
        <taxon>Fungi</taxon>
        <taxon>Dikarya</taxon>
        <taxon>Ascomycota</taxon>
        <taxon>Pezizomycotina</taxon>
        <taxon>Leotiomycetes</taxon>
        <taxon>Helotiales</taxon>
        <taxon>Mollisiaceae</taxon>
        <taxon>Phialocephala</taxon>
        <taxon>Phialocephala fortinii species complex</taxon>
    </lineage>
</organism>
<feature type="region of interest" description="Disordered" evidence="1">
    <location>
        <begin position="1"/>
        <end position="29"/>
    </location>
</feature>
<dbReference type="OrthoDB" id="194443at2759"/>
<evidence type="ECO:0000313" key="3">
    <source>
        <dbReference type="EMBL" id="CZR51142.1"/>
    </source>
</evidence>
<dbReference type="EMBL" id="FJOG01000001">
    <property type="protein sequence ID" value="CZR51142.1"/>
    <property type="molecule type" value="Genomic_DNA"/>
</dbReference>
<protein>
    <recommendedName>
        <fullName evidence="2">BTB domain-containing protein</fullName>
    </recommendedName>
</protein>
<evidence type="ECO:0000259" key="2">
    <source>
        <dbReference type="PROSITE" id="PS50097"/>
    </source>
</evidence>
<evidence type="ECO:0000313" key="4">
    <source>
        <dbReference type="Proteomes" id="UP000184330"/>
    </source>
</evidence>
<name>A0A1L7WEC8_9HELO</name>
<sequence length="230" mass="26109">MAPNIGSSDLTMKSPKSPPKIKKKAEKRRRFDNSTQMVILVAKDEDTETKFVVHEDFACQCCPKLRAAFNSEFIEAQTKPYKSSETTATIMEILVELIYTQLITVTQLENKDSDRAEAMGLVLADFLGIPRLQNDIVDYMNAIAAKLDRSPPSAIYKYVYKNTPEHSALRNAIVILVVAVMDDYVMRKDAEDYPKEMLVDMETMANMKKPADSYQNILESYPQAYVDENN</sequence>
<reference evidence="3 4" key="1">
    <citation type="submission" date="2016-03" db="EMBL/GenBank/DDBJ databases">
        <authorList>
            <person name="Ploux O."/>
        </authorList>
    </citation>
    <scope>NUCLEOTIDE SEQUENCE [LARGE SCALE GENOMIC DNA]</scope>
    <source>
        <strain evidence="3 4">UAMH 11012</strain>
    </source>
</reference>
<keyword evidence="4" id="KW-1185">Reference proteome</keyword>
<dbReference type="InterPro" id="IPR011333">
    <property type="entry name" value="SKP1/BTB/POZ_sf"/>
</dbReference>
<dbReference type="CDD" id="cd18186">
    <property type="entry name" value="BTB_POZ_ZBTB_KLHL-like"/>
    <property type="match status" value="1"/>
</dbReference>
<dbReference type="Pfam" id="PF00651">
    <property type="entry name" value="BTB"/>
    <property type="match status" value="1"/>
</dbReference>
<dbReference type="PANTHER" id="PTHR47843:SF2">
    <property type="entry name" value="BTB DOMAIN-CONTAINING PROTEIN"/>
    <property type="match status" value="1"/>
</dbReference>
<evidence type="ECO:0000256" key="1">
    <source>
        <dbReference type="SAM" id="MobiDB-lite"/>
    </source>
</evidence>
<dbReference type="PANTHER" id="PTHR47843">
    <property type="entry name" value="BTB DOMAIN-CONTAINING PROTEIN-RELATED"/>
    <property type="match status" value="1"/>
</dbReference>